<evidence type="ECO:0000313" key="17">
    <source>
        <dbReference type="EMBL" id="GMH12192.1"/>
    </source>
</evidence>
<evidence type="ECO:0000256" key="3">
    <source>
        <dbReference type="ARBA" id="ARBA00005671"/>
    </source>
</evidence>
<dbReference type="GO" id="GO:0004722">
    <property type="term" value="F:protein serine/threonine phosphatase activity"/>
    <property type="evidence" value="ECO:0007669"/>
    <property type="project" value="UniProtKB-EC"/>
</dbReference>
<gene>
    <name evidence="17" type="ORF">Nepgr_014033</name>
</gene>
<dbReference type="FunFam" id="3.60.21.10:FF:000008">
    <property type="entry name" value="Serine/threonine-protein phosphatase"/>
    <property type="match status" value="1"/>
</dbReference>
<dbReference type="InterPro" id="IPR041758">
    <property type="entry name" value="MPP_BSL_C"/>
</dbReference>
<comment type="cofactor">
    <cofactor evidence="1">
        <name>Mn(2+)</name>
        <dbReference type="ChEBI" id="CHEBI:29035"/>
    </cofactor>
</comment>
<dbReference type="SUPFAM" id="SSF56300">
    <property type="entry name" value="Metallo-dependent phosphatases"/>
    <property type="match status" value="1"/>
</dbReference>
<dbReference type="GO" id="GO:0005886">
    <property type="term" value="C:plasma membrane"/>
    <property type="evidence" value="ECO:0007669"/>
    <property type="project" value="UniProtKB-ARBA"/>
</dbReference>
<organism evidence="17 18">
    <name type="scientific">Nepenthes gracilis</name>
    <name type="common">Slender pitcher plant</name>
    <dbReference type="NCBI Taxonomy" id="150966"/>
    <lineage>
        <taxon>Eukaryota</taxon>
        <taxon>Viridiplantae</taxon>
        <taxon>Streptophyta</taxon>
        <taxon>Embryophyta</taxon>
        <taxon>Tracheophyta</taxon>
        <taxon>Spermatophyta</taxon>
        <taxon>Magnoliopsida</taxon>
        <taxon>eudicotyledons</taxon>
        <taxon>Gunneridae</taxon>
        <taxon>Pentapetalae</taxon>
        <taxon>Caryophyllales</taxon>
        <taxon>Nepenthaceae</taxon>
        <taxon>Nepenthes</taxon>
    </lineage>
</organism>
<comment type="caution">
    <text evidence="17">The sequence shown here is derived from an EMBL/GenBank/DDBJ whole genome shotgun (WGS) entry which is preliminary data.</text>
</comment>
<comment type="subcellular location">
    <subcellularLocation>
        <location evidence="2">Nucleus</location>
    </subcellularLocation>
</comment>
<evidence type="ECO:0000256" key="4">
    <source>
        <dbReference type="ARBA" id="ARBA00022441"/>
    </source>
</evidence>
<dbReference type="InterPro" id="IPR006186">
    <property type="entry name" value="Ser/Thr-sp_prot-phosphatase"/>
</dbReference>
<keyword evidence="5" id="KW-0479">Metal-binding</keyword>
<dbReference type="SMART" id="SM00156">
    <property type="entry name" value="PP2Ac"/>
    <property type="match status" value="1"/>
</dbReference>
<evidence type="ECO:0000256" key="14">
    <source>
        <dbReference type="RuleBase" id="RU004273"/>
    </source>
</evidence>
<dbReference type="AlphaFoldDB" id="A0AAD3XP66"/>
<dbReference type="PRINTS" id="PR00114">
    <property type="entry name" value="STPHPHTASE"/>
</dbReference>
<dbReference type="Pfam" id="PF00149">
    <property type="entry name" value="Metallophos"/>
    <property type="match status" value="1"/>
</dbReference>
<keyword evidence="4" id="KW-0880">Kelch repeat</keyword>
<dbReference type="GO" id="GO:0046872">
    <property type="term" value="F:metal ion binding"/>
    <property type="evidence" value="ECO:0007669"/>
    <property type="project" value="UniProtKB-KW"/>
</dbReference>
<evidence type="ECO:0000256" key="12">
    <source>
        <dbReference type="ARBA" id="ARBA00048336"/>
    </source>
</evidence>
<dbReference type="Gene3D" id="2.120.10.80">
    <property type="entry name" value="Kelch-type beta propeller"/>
    <property type="match status" value="2"/>
</dbReference>
<evidence type="ECO:0000256" key="9">
    <source>
        <dbReference type="ARBA" id="ARBA00023211"/>
    </source>
</evidence>
<evidence type="ECO:0000256" key="5">
    <source>
        <dbReference type="ARBA" id="ARBA00022723"/>
    </source>
</evidence>
<evidence type="ECO:0000256" key="6">
    <source>
        <dbReference type="ARBA" id="ARBA00022737"/>
    </source>
</evidence>
<comment type="catalytic activity">
    <reaction evidence="11">
        <text>O-phospho-L-seryl-[protein] + H2O = L-seryl-[protein] + phosphate</text>
        <dbReference type="Rhea" id="RHEA:20629"/>
        <dbReference type="Rhea" id="RHEA-COMP:9863"/>
        <dbReference type="Rhea" id="RHEA-COMP:11604"/>
        <dbReference type="ChEBI" id="CHEBI:15377"/>
        <dbReference type="ChEBI" id="CHEBI:29999"/>
        <dbReference type="ChEBI" id="CHEBI:43474"/>
        <dbReference type="ChEBI" id="CHEBI:83421"/>
        <dbReference type="EC" id="3.1.3.16"/>
    </reaction>
</comment>
<dbReference type="FunFam" id="2.120.10.80:FF:000042">
    <property type="entry name" value="Serine/threonine-protein phosphatase"/>
    <property type="match status" value="1"/>
</dbReference>
<comment type="function">
    <text evidence="13">Phosphatase involved in elongation process, probably by acting as a regulator of brassinolide signaling.</text>
</comment>
<dbReference type="EMBL" id="BSYO01000011">
    <property type="protein sequence ID" value="GMH12192.1"/>
    <property type="molecule type" value="Genomic_DNA"/>
</dbReference>
<comment type="similarity">
    <text evidence="3">Belongs to the PPP phosphatase family. BSU subfamily.</text>
</comment>
<dbReference type="CDD" id="cd07419">
    <property type="entry name" value="MPP_Bsu1_C"/>
    <property type="match status" value="1"/>
</dbReference>
<accession>A0AAD3XP66</accession>
<protein>
    <recommendedName>
        <fullName evidence="14">Serine/threonine-protein phosphatase</fullName>
        <ecNumber evidence="14">3.1.3.16</ecNumber>
    </recommendedName>
</protein>
<feature type="region of interest" description="Disordered" evidence="15">
    <location>
        <begin position="1"/>
        <end position="55"/>
    </location>
</feature>
<dbReference type="InterPro" id="IPR015915">
    <property type="entry name" value="Kelch-typ_b-propeller"/>
</dbReference>
<proteinExistence type="inferred from homology"/>
<evidence type="ECO:0000256" key="7">
    <source>
        <dbReference type="ARBA" id="ARBA00022801"/>
    </source>
</evidence>
<evidence type="ECO:0000256" key="8">
    <source>
        <dbReference type="ARBA" id="ARBA00022912"/>
    </source>
</evidence>
<dbReference type="Pfam" id="PF07646">
    <property type="entry name" value="Kelch_2"/>
    <property type="match status" value="1"/>
</dbReference>
<dbReference type="InterPro" id="IPR004843">
    <property type="entry name" value="Calcineurin-like_PHP"/>
</dbReference>
<keyword evidence="9" id="KW-0464">Manganese</keyword>
<keyword evidence="10" id="KW-0539">Nucleus</keyword>
<keyword evidence="6" id="KW-0677">Repeat</keyword>
<dbReference type="PANTHER" id="PTHR46422">
    <property type="entry name" value="SERINE/THREONINE-PROTEIN PHOSPHATASE BSL3"/>
    <property type="match status" value="1"/>
</dbReference>
<evidence type="ECO:0000256" key="1">
    <source>
        <dbReference type="ARBA" id="ARBA00001936"/>
    </source>
</evidence>
<evidence type="ECO:0000256" key="2">
    <source>
        <dbReference type="ARBA" id="ARBA00004123"/>
    </source>
</evidence>
<keyword evidence="8" id="KW-0904">Protein phosphatase</keyword>
<dbReference type="Proteomes" id="UP001279734">
    <property type="component" value="Unassembled WGS sequence"/>
</dbReference>
<sequence>MDVDSSMLPETDHGPSQNHASPMDKDTEMSSHQLQTAPSPLQQPPTPQQQIPVAGPRCAPTYSVVNAIIENKEAGPGPRCGHTLTAVPAVGEEGTSGYIGPRLILFGGATALEGNSAAPGTPSSAGSAGIRLAGATADVHCYDVLTNKWSRITPIGDPPTPRAAHVATAVGTMVVIQGGIGPAGLSAEDLHVLDLTQQRPRWHRVVVQGLGPGPRYGHVMALVGQRYLMAIGGNDGKRPLADVWALDTAAKPYEWRKLEPEGEGPPPCMYATASARSDGLLLLCGGRDANSVPISSAYGLAKHRDGRWEWAIAPGVSPSPRYQHAAVFVNARLHVSGGALGGGRMVEDSSSIAVLDTAAGVWCDTKSVVTSPRTGRFSADAAGGDASVELTRRCRHAAAAVGDLIFIYGGLRGGVLLDDLLVAEDLAAAETTTAASHAAATAAVSGLQTEQLPGRYGFTDERTRLSSSEPVPDGAVILGSPVAPPVNGDMYTDISHENAMIQGSRRLSKGVEYLVEASAAEAEAISATLAAAKARQVNGEVELPDRDRGAEATPSGKQISSWIKPDSAVSNNTPPTGVRLHHRAVVVAAETGGVLGGMVRQLSIDQFENEGRRVSYGTPENVSAARKLLDRQMSISSVPKKVIAHLLKPRGWKPPVCRQFFLDCTEIAELCDNAERIFASEPSVVQLRAPIKIFGDLHGQFGDLMRLFDEYGSPSTAGDIAYIDYLFLGDYVDRGQHSLETIILLLALKVEYPNNVHLIRGNHEAADINALFGFRIECIERMGERDGIWTWQRINRLFNWLPLAALIEKKIICMHGGIGRSINHLEQIENIQRPITMEAGSIVLMDLLWSDPTENDSVEGLRPNARGPGLVTFGPDRVMEFCNNNDLQLIVRAHECVMDGFERFAQGHLITLFSATNYCGTANNAGAILVLGRDLVVVPKLIHPLPPAISLPETSPERHIEDTWMQELNANRPPTPTRGRPQIANDRVGSDDIPFLLSPSVIAVPFPFPPPSTVSGELSSLSCSLGELIRLSDAFMVGDELGLSVRASDLSSNVEALIYKRIEVSSVERALLNDGLLDHGGCGIRGNILDSFPLVASVFVHNGRGSYWTFGRLIIRQPAAVVDEDSKRWVSTLVGYLIGRNVAFPLVEAATKRMWRNSRLSQNVADHRKKKGVSQNHSFVSMEVQTLSHSCPGESLSNMVDVLVSNVFTALNWLEDRLLVVLVTTGQVGSASSLVSDVLGSGESRVVHTDTSSSSCVWRDGKEVFCPTL</sequence>
<dbReference type="FunFam" id="2.120.10.80:FF:000113">
    <property type="entry name" value="Serine/threonine-protein phosphatase"/>
    <property type="match status" value="1"/>
</dbReference>
<comment type="catalytic activity">
    <reaction evidence="12 14">
        <text>O-phospho-L-threonyl-[protein] + H2O = L-threonyl-[protein] + phosphate</text>
        <dbReference type="Rhea" id="RHEA:47004"/>
        <dbReference type="Rhea" id="RHEA-COMP:11060"/>
        <dbReference type="Rhea" id="RHEA-COMP:11605"/>
        <dbReference type="ChEBI" id="CHEBI:15377"/>
        <dbReference type="ChEBI" id="CHEBI:30013"/>
        <dbReference type="ChEBI" id="CHEBI:43474"/>
        <dbReference type="ChEBI" id="CHEBI:61977"/>
        <dbReference type="EC" id="3.1.3.16"/>
    </reaction>
</comment>
<reference evidence="17" key="1">
    <citation type="submission" date="2023-05" db="EMBL/GenBank/DDBJ databases">
        <title>Nepenthes gracilis genome sequencing.</title>
        <authorList>
            <person name="Fukushima K."/>
        </authorList>
    </citation>
    <scope>NUCLEOTIDE SEQUENCE</scope>
    <source>
        <strain evidence="17">SING2019-196</strain>
    </source>
</reference>
<name>A0AAD3XP66_NEPGR</name>
<dbReference type="InterPro" id="IPR011498">
    <property type="entry name" value="Kelch_2"/>
</dbReference>
<dbReference type="Gene3D" id="3.60.21.10">
    <property type="match status" value="1"/>
</dbReference>
<dbReference type="PROSITE" id="PS00125">
    <property type="entry name" value="SER_THR_PHOSPHATASE"/>
    <property type="match status" value="1"/>
</dbReference>
<evidence type="ECO:0000256" key="13">
    <source>
        <dbReference type="ARBA" id="ARBA00059628"/>
    </source>
</evidence>
<dbReference type="GO" id="GO:0005634">
    <property type="term" value="C:nucleus"/>
    <property type="evidence" value="ECO:0007669"/>
    <property type="project" value="UniProtKB-SubCell"/>
</dbReference>
<evidence type="ECO:0000313" key="18">
    <source>
        <dbReference type="Proteomes" id="UP001279734"/>
    </source>
</evidence>
<keyword evidence="7 14" id="KW-0378">Hydrolase</keyword>
<dbReference type="EC" id="3.1.3.16" evidence="14"/>
<dbReference type="PANTHER" id="PTHR46422:SF4">
    <property type="entry name" value="SERINE_THREONINE-PROTEIN PHOSPHATASE BSL3"/>
    <property type="match status" value="1"/>
</dbReference>
<feature type="domain" description="Serine/threonine specific protein phosphatases" evidence="16">
    <location>
        <begin position="759"/>
        <end position="764"/>
    </location>
</feature>
<evidence type="ECO:0000256" key="11">
    <source>
        <dbReference type="ARBA" id="ARBA00047761"/>
    </source>
</evidence>
<evidence type="ECO:0000259" key="16">
    <source>
        <dbReference type="PROSITE" id="PS00125"/>
    </source>
</evidence>
<dbReference type="Pfam" id="PF24681">
    <property type="entry name" value="Kelch_KLHDC2_KLHL20_DRC7"/>
    <property type="match status" value="1"/>
</dbReference>
<evidence type="ECO:0000256" key="15">
    <source>
        <dbReference type="SAM" id="MobiDB-lite"/>
    </source>
</evidence>
<dbReference type="SUPFAM" id="SSF117281">
    <property type="entry name" value="Kelch motif"/>
    <property type="match status" value="1"/>
</dbReference>
<evidence type="ECO:0000256" key="10">
    <source>
        <dbReference type="ARBA" id="ARBA00023242"/>
    </source>
</evidence>
<dbReference type="InterPro" id="IPR029052">
    <property type="entry name" value="Metallo-depent_PP-like"/>
</dbReference>
<keyword evidence="18" id="KW-1185">Reference proteome</keyword>
<feature type="region of interest" description="Disordered" evidence="15">
    <location>
        <begin position="539"/>
        <end position="576"/>
    </location>
</feature>